<name>A0A1W6DXE7_9CAUD</name>
<evidence type="ECO:0000256" key="1">
    <source>
        <dbReference type="ARBA" id="ARBA00022612"/>
    </source>
</evidence>
<evidence type="ECO:0000313" key="7">
    <source>
        <dbReference type="EMBL" id="ARK07571.1"/>
    </source>
</evidence>
<dbReference type="Pfam" id="PF17289">
    <property type="entry name" value="Terminase_6C"/>
    <property type="match status" value="1"/>
</dbReference>
<sequence>METLRERKSRLLSSSKLLTNLQMRVEECQRKGATLSPHEYQALVTLSQSTNFDTQITALDDLAEQAEAELLEVWAELAKDNYHDFYEYCVREEGFTMSPHQTLIGDLLMAAERKETMRFMLSMPPGHCKSTHSSHHFPAWYFGRNPKMRFLQAGHSQDFVANELGAKVKQIIDSEDYRRVFPEIRLRADMRAKDYWGLNNGKGKYVGKGVGQGISGFRGNIGMVDDPYKSRQAAESQTIRDHTFKWYADDFSTRLLPGSPLGLIMTRWHSDDVCGRISEREEKERREEEEKRLEGLIDELEEREGKRKKYRFEIINLPAIAEEDDVLGRKPGEPLWPELFDIDALDNLRSDMTAGSWNSLYQGTPMDIEGGALKSDWFQRYDKHPSKATETTANEIKRTVVSVDAANTAKERSDYTVITVWIEDFHKRHYLVDVVRKQIEFTELSQEIDKTCKRWEKITGRIDALLVEAKGNGLAYIQLKQTGGAPAPLISIEVGNNSKEFRFDKVTPMFEAGQVFLPNRALWLADYEKELIAFPNGKNDDQVDSTGQYLDWARQKGRRGSKKLGGTGYKS</sequence>
<feature type="domain" description="Terminase large subunit gp17-like C-terminal" evidence="6">
    <location>
        <begin position="402"/>
        <end position="548"/>
    </location>
</feature>
<keyword evidence="1" id="KW-1188">Viral release from host cell</keyword>
<evidence type="ECO:0000259" key="6">
    <source>
        <dbReference type="Pfam" id="PF17289"/>
    </source>
</evidence>
<dbReference type="NCBIfam" id="TIGR01630">
    <property type="entry name" value="psiM2_ORF9"/>
    <property type="match status" value="1"/>
</dbReference>
<organism evidence="7 8">
    <name type="scientific">Sphingobium phage Lacusarx</name>
    <dbReference type="NCBI Taxonomy" id="1980139"/>
    <lineage>
        <taxon>Viruses</taxon>
        <taxon>Duplodnaviria</taxon>
        <taxon>Heunggongvirae</taxon>
        <taxon>Uroviricota</taxon>
        <taxon>Caudoviricetes</taxon>
        <taxon>Lacusarxvirus</taxon>
        <taxon>Lacusarxvirus lacusarx</taxon>
    </lineage>
</organism>
<proteinExistence type="predicted"/>
<dbReference type="Proteomes" id="UP000223906">
    <property type="component" value="Segment"/>
</dbReference>
<gene>
    <name evidence="7" type="ORF">LAV_00196</name>
</gene>
<keyword evidence="4" id="KW-0231">Viral genome packaging</keyword>
<keyword evidence="2" id="KW-0547">Nucleotide-binding</keyword>
<evidence type="ECO:0000256" key="2">
    <source>
        <dbReference type="ARBA" id="ARBA00022741"/>
    </source>
</evidence>
<evidence type="ECO:0000256" key="3">
    <source>
        <dbReference type="ARBA" id="ARBA00022840"/>
    </source>
</evidence>
<evidence type="ECO:0000313" key="8">
    <source>
        <dbReference type="Proteomes" id="UP000223906"/>
    </source>
</evidence>
<dbReference type="GO" id="GO:0005524">
    <property type="term" value="F:ATP binding"/>
    <property type="evidence" value="ECO:0007669"/>
    <property type="project" value="UniProtKB-KW"/>
</dbReference>
<keyword evidence="5" id="KW-0175">Coiled coil</keyword>
<reference evidence="7 8" key="1">
    <citation type="submission" date="2017-02" db="EMBL/GenBank/DDBJ databases">
        <title>The first characterized phage against a member of the ecologically important #sphingomonads reveals high dissimilarity against all other known phages.</title>
        <authorList>
            <person name="Nielsen T.K."/>
            <person name="Carstens A.B."/>
            <person name="Kot W."/>
            <person name="Lametsch R."/>
            <person name="Neve H."/>
            <person name="Hansen L.H."/>
        </authorList>
    </citation>
    <scope>NUCLEOTIDE SEQUENCE [LARGE SCALE GENOMIC DNA]</scope>
</reference>
<dbReference type="EMBL" id="KY629563">
    <property type="protein sequence ID" value="ARK07571.1"/>
    <property type="molecule type" value="Genomic_DNA"/>
</dbReference>
<accession>A0A1W6DXE7</accession>
<dbReference type="OrthoDB" id="2711at10239"/>
<protein>
    <submittedName>
        <fullName evidence="7">Terminase-like family protein</fullName>
    </submittedName>
</protein>
<dbReference type="InterPro" id="IPR035421">
    <property type="entry name" value="Terminase_6C"/>
</dbReference>
<feature type="coiled-coil region" evidence="5">
    <location>
        <begin position="279"/>
        <end position="306"/>
    </location>
</feature>
<keyword evidence="8" id="KW-1185">Reference proteome</keyword>
<evidence type="ECO:0000256" key="5">
    <source>
        <dbReference type="SAM" id="Coils"/>
    </source>
</evidence>
<dbReference type="InterPro" id="IPR006517">
    <property type="entry name" value="Phage_terminase_lsu-like_C"/>
</dbReference>
<dbReference type="Gene3D" id="3.30.420.240">
    <property type="match status" value="1"/>
</dbReference>
<evidence type="ECO:0000256" key="4">
    <source>
        <dbReference type="ARBA" id="ARBA00023219"/>
    </source>
</evidence>
<keyword evidence="3" id="KW-0067">ATP-binding</keyword>